<reference evidence="1" key="1">
    <citation type="journal article" date="2014" name="Front. Microbiol.">
        <title>High frequency of phylogenetically diverse reductive dehalogenase-homologous genes in deep subseafloor sedimentary metagenomes.</title>
        <authorList>
            <person name="Kawai M."/>
            <person name="Futagami T."/>
            <person name="Toyoda A."/>
            <person name="Takaki Y."/>
            <person name="Nishi S."/>
            <person name="Hori S."/>
            <person name="Arai W."/>
            <person name="Tsubouchi T."/>
            <person name="Morono Y."/>
            <person name="Uchiyama I."/>
            <person name="Ito T."/>
            <person name="Fujiyama A."/>
            <person name="Inagaki F."/>
            <person name="Takami H."/>
        </authorList>
    </citation>
    <scope>NUCLEOTIDE SEQUENCE</scope>
    <source>
        <strain evidence="1">Expedition CK06-06</strain>
    </source>
</reference>
<dbReference type="AlphaFoldDB" id="X0YVA7"/>
<comment type="caution">
    <text evidence="1">The sequence shown here is derived from an EMBL/GenBank/DDBJ whole genome shotgun (WGS) entry which is preliminary data.</text>
</comment>
<feature type="non-terminal residue" evidence="1">
    <location>
        <position position="1"/>
    </location>
</feature>
<accession>X0YVA7</accession>
<protein>
    <submittedName>
        <fullName evidence="1">Uncharacterized protein</fullName>
    </submittedName>
</protein>
<sequence>TITSFEDLMVTLEEFKSQGVSSYVGCCCEAFYTKHVSDFEKSGVSAILIDIDDTTCYDLGKEEEAYLGNFESQTSVNTDLLQKVLDAYM</sequence>
<name>X0YVA7_9ZZZZ</name>
<gene>
    <name evidence="1" type="ORF">S01H1_64104</name>
</gene>
<organism evidence="1">
    <name type="scientific">marine sediment metagenome</name>
    <dbReference type="NCBI Taxonomy" id="412755"/>
    <lineage>
        <taxon>unclassified sequences</taxon>
        <taxon>metagenomes</taxon>
        <taxon>ecological metagenomes</taxon>
    </lineage>
</organism>
<evidence type="ECO:0000313" key="1">
    <source>
        <dbReference type="EMBL" id="GAG40531.1"/>
    </source>
</evidence>
<proteinExistence type="predicted"/>
<dbReference type="EMBL" id="BARS01042237">
    <property type="protein sequence ID" value="GAG40531.1"/>
    <property type="molecule type" value="Genomic_DNA"/>
</dbReference>